<evidence type="ECO:0000256" key="8">
    <source>
        <dbReference type="ARBA" id="ARBA00023136"/>
    </source>
</evidence>
<dbReference type="GO" id="GO:0005886">
    <property type="term" value="C:plasma membrane"/>
    <property type="evidence" value="ECO:0007669"/>
    <property type="project" value="UniProtKB-SubCell"/>
</dbReference>
<organism evidence="12 13">
    <name type="scientific">Apolygus lucorum</name>
    <name type="common">Small green plant bug</name>
    <name type="synonym">Lygocoris lucorum</name>
    <dbReference type="NCBI Taxonomy" id="248454"/>
    <lineage>
        <taxon>Eukaryota</taxon>
        <taxon>Metazoa</taxon>
        <taxon>Ecdysozoa</taxon>
        <taxon>Arthropoda</taxon>
        <taxon>Hexapoda</taxon>
        <taxon>Insecta</taxon>
        <taxon>Pterygota</taxon>
        <taxon>Neoptera</taxon>
        <taxon>Paraneoptera</taxon>
        <taxon>Hemiptera</taxon>
        <taxon>Heteroptera</taxon>
        <taxon>Panheteroptera</taxon>
        <taxon>Cimicomorpha</taxon>
        <taxon>Miridae</taxon>
        <taxon>Mirini</taxon>
        <taxon>Apolygus</taxon>
    </lineage>
</organism>
<keyword evidence="10" id="KW-0407">Ion channel</keyword>
<keyword evidence="4" id="KW-0812">Transmembrane</keyword>
<gene>
    <name evidence="12" type="ORF">GE061_002611</name>
</gene>
<reference evidence="12" key="1">
    <citation type="journal article" date="2021" name="Mol. Ecol. Resour.">
        <title>Apolygus lucorum genome provides insights into omnivorousness and mesophyll feeding.</title>
        <authorList>
            <person name="Liu Y."/>
            <person name="Liu H."/>
            <person name="Wang H."/>
            <person name="Huang T."/>
            <person name="Liu B."/>
            <person name="Yang B."/>
            <person name="Yin L."/>
            <person name="Li B."/>
            <person name="Zhang Y."/>
            <person name="Zhang S."/>
            <person name="Jiang F."/>
            <person name="Zhang X."/>
            <person name="Ren Y."/>
            <person name="Wang B."/>
            <person name="Wang S."/>
            <person name="Lu Y."/>
            <person name="Wu K."/>
            <person name="Fan W."/>
            <person name="Wang G."/>
        </authorList>
    </citation>
    <scope>NUCLEOTIDE SEQUENCE</scope>
    <source>
        <strain evidence="12">12Hb</strain>
    </source>
</reference>
<sequence>MEQKDPRIDQIERSKLVNRMKYLVGELHRLEADCPIECPTDPQSHAHHAGHSSAPGHTGTAPVIAWMPVVVDSGNIASGNAAPQEHHRHNTHHGEPYVCRNADSISTVDHGSIIDSCPTPDPCAGQRLGYTGHNTMAEPRSNREYAGSTPPHHSGPSVSAHQESRGPLYDERRDGLSPDEHRPRSLFRHETISHATPSNRMSHSVSMDLSVGSGRHEPSEYSEHQVGYTSRQSIYPTSEPGEYAASHGGHASRARPSMYTHAAPSEYEVNHAGLHRSSNASHYELDAYEAHHGPPSMISHHRSSEYSGRLTREPTYSHHEPGVYSGHHGGQSTHHHHHEPSEYSWNQGDPIARPSNYNRQVPPVYGAEFGPPKDRHGNLLEGNVTLDGRTKGDPHDHQKMACNCQEPPPKHRRCDENEILQRGKVLNNRKNINYCDPTLRPVYPPRNYCSRIRARNERRVATNAISPSEKLTNCLEVAHRRTASSSPLLPSLIPSTMVLPFIVGLSLLKLSAAVVCHFDASCTCTRDHPNLGEVDCSNTRVSLSRINASKLYSLALVNNQIDYLPSNLFEGTGLYRFHLSHNAVYQLEEDVFSGVEYALWELHLTYCKLSEIPFKSIRHLQKLRTLNLT</sequence>
<feature type="region of interest" description="Disordered" evidence="11">
    <location>
        <begin position="128"/>
        <end position="229"/>
    </location>
</feature>
<dbReference type="AlphaFoldDB" id="A0A8S9X7F9"/>
<name>A0A8S9X7F9_APOLU</name>
<comment type="caution">
    <text evidence="12">The sequence shown here is derived from an EMBL/GenBank/DDBJ whole genome shotgun (WGS) entry which is preliminary data.</text>
</comment>
<feature type="compositionally biased region" description="Basic and acidic residues" evidence="11">
    <location>
        <begin position="162"/>
        <end position="192"/>
    </location>
</feature>
<evidence type="ECO:0008006" key="14">
    <source>
        <dbReference type="Google" id="ProtNLM"/>
    </source>
</evidence>
<dbReference type="Proteomes" id="UP000466442">
    <property type="component" value="Unassembled WGS sequence"/>
</dbReference>
<keyword evidence="2" id="KW-0813">Transport</keyword>
<dbReference type="PANTHER" id="PTHR46473:SF10">
    <property type="entry name" value="LD45603P-RELATED"/>
    <property type="match status" value="1"/>
</dbReference>
<keyword evidence="8" id="KW-0472">Membrane</keyword>
<evidence type="ECO:0000313" key="13">
    <source>
        <dbReference type="Proteomes" id="UP000466442"/>
    </source>
</evidence>
<feature type="region of interest" description="Disordered" evidence="11">
    <location>
        <begin position="310"/>
        <end position="360"/>
    </location>
</feature>
<dbReference type="InterPro" id="IPR032675">
    <property type="entry name" value="LRR_dom_sf"/>
</dbReference>
<evidence type="ECO:0000256" key="3">
    <source>
        <dbReference type="ARBA" id="ARBA00022475"/>
    </source>
</evidence>
<feature type="non-terminal residue" evidence="12">
    <location>
        <position position="1"/>
    </location>
</feature>
<dbReference type="InterPro" id="IPR051432">
    <property type="entry name" value="KCNMA1_auxiliary"/>
</dbReference>
<evidence type="ECO:0000256" key="6">
    <source>
        <dbReference type="ARBA" id="ARBA00022989"/>
    </source>
</evidence>
<dbReference type="PANTHER" id="PTHR46473">
    <property type="entry name" value="GH08155P"/>
    <property type="match status" value="1"/>
</dbReference>
<feature type="compositionally biased region" description="Basic and acidic residues" evidence="11">
    <location>
        <begin position="310"/>
        <end position="321"/>
    </location>
</feature>
<keyword evidence="7" id="KW-0406">Ion transport</keyword>
<dbReference type="SUPFAM" id="SSF52058">
    <property type="entry name" value="L domain-like"/>
    <property type="match status" value="1"/>
</dbReference>
<keyword evidence="9" id="KW-1015">Disulfide bond</keyword>
<evidence type="ECO:0000256" key="1">
    <source>
        <dbReference type="ARBA" id="ARBA00004162"/>
    </source>
</evidence>
<keyword evidence="3" id="KW-1003">Cell membrane</keyword>
<evidence type="ECO:0000256" key="2">
    <source>
        <dbReference type="ARBA" id="ARBA00022448"/>
    </source>
</evidence>
<proteinExistence type="predicted"/>
<protein>
    <recommendedName>
        <fullName evidence="14">LRRNT domain-containing protein</fullName>
    </recommendedName>
</protein>
<feature type="region of interest" description="Disordered" evidence="11">
    <location>
        <begin position="77"/>
        <end position="96"/>
    </location>
</feature>
<feature type="region of interest" description="Disordered" evidence="11">
    <location>
        <begin position="41"/>
        <end position="60"/>
    </location>
</feature>
<evidence type="ECO:0000256" key="9">
    <source>
        <dbReference type="ARBA" id="ARBA00023157"/>
    </source>
</evidence>
<evidence type="ECO:0000256" key="7">
    <source>
        <dbReference type="ARBA" id="ARBA00023065"/>
    </source>
</evidence>
<dbReference type="GO" id="GO:0034220">
    <property type="term" value="P:monoatomic ion transmembrane transport"/>
    <property type="evidence" value="ECO:0007669"/>
    <property type="project" value="UniProtKB-KW"/>
</dbReference>
<dbReference type="EMBL" id="WIXP02000010">
    <property type="protein sequence ID" value="KAF6204271.1"/>
    <property type="molecule type" value="Genomic_DNA"/>
</dbReference>
<dbReference type="OrthoDB" id="1111193at2759"/>
<evidence type="ECO:0000313" key="12">
    <source>
        <dbReference type="EMBL" id="KAF6204271.1"/>
    </source>
</evidence>
<dbReference type="Gene3D" id="3.80.10.10">
    <property type="entry name" value="Ribonuclease Inhibitor"/>
    <property type="match status" value="1"/>
</dbReference>
<evidence type="ECO:0000256" key="11">
    <source>
        <dbReference type="SAM" id="MobiDB-lite"/>
    </source>
</evidence>
<keyword evidence="13" id="KW-1185">Reference proteome</keyword>
<evidence type="ECO:0000256" key="10">
    <source>
        <dbReference type="ARBA" id="ARBA00023303"/>
    </source>
</evidence>
<evidence type="ECO:0000256" key="5">
    <source>
        <dbReference type="ARBA" id="ARBA00022729"/>
    </source>
</evidence>
<keyword evidence="6" id="KW-1133">Transmembrane helix</keyword>
<comment type="subcellular location">
    <subcellularLocation>
        <location evidence="1">Cell membrane</location>
        <topology evidence="1">Single-pass membrane protein</topology>
    </subcellularLocation>
</comment>
<keyword evidence="5" id="KW-0732">Signal</keyword>
<evidence type="ECO:0000256" key="4">
    <source>
        <dbReference type="ARBA" id="ARBA00022692"/>
    </source>
</evidence>
<feature type="compositionally biased region" description="Polar residues" evidence="11">
    <location>
        <begin position="193"/>
        <end position="207"/>
    </location>
</feature>
<feature type="compositionally biased region" description="Basic and acidic residues" evidence="11">
    <location>
        <begin position="214"/>
        <end position="223"/>
    </location>
</feature>
<accession>A0A8S9X7F9</accession>